<organism evidence="8 9">
    <name type="scientific">Rubrobacter taiwanensis</name>
    <dbReference type="NCBI Taxonomy" id="185139"/>
    <lineage>
        <taxon>Bacteria</taxon>
        <taxon>Bacillati</taxon>
        <taxon>Actinomycetota</taxon>
        <taxon>Rubrobacteria</taxon>
        <taxon>Rubrobacterales</taxon>
        <taxon>Rubrobacteraceae</taxon>
        <taxon>Rubrobacter</taxon>
    </lineage>
</organism>
<dbReference type="PANTHER" id="PTHR33567:SF3">
    <property type="entry name" value="CHROMATE ION TRANSPORTER (EUROFUNG)"/>
    <property type="match status" value="1"/>
</dbReference>
<dbReference type="InterPro" id="IPR014047">
    <property type="entry name" value="Chr_Tranpt_l_chain"/>
</dbReference>
<dbReference type="AlphaFoldDB" id="A0A4R1B508"/>
<dbReference type="PANTHER" id="PTHR33567">
    <property type="entry name" value="CHROMATE ION TRANSPORTER (EUROFUNG)"/>
    <property type="match status" value="1"/>
</dbReference>
<evidence type="ECO:0000256" key="3">
    <source>
        <dbReference type="ARBA" id="ARBA00022475"/>
    </source>
</evidence>
<evidence type="ECO:0000256" key="2">
    <source>
        <dbReference type="ARBA" id="ARBA00005262"/>
    </source>
</evidence>
<feature type="transmembrane region" description="Helical" evidence="7">
    <location>
        <begin position="364"/>
        <end position="380"/>
    </location>
</feature>
<keyword evidence="3" id="KW-1003">Cell membrane</keyword>
<dbReference type="EMBL" id="SKBU01000042">
    <property type="protein sequence ID" value="TCJ13041.1"/>
    <property type="molecule type" value="Genomic_DNA"/>
</dbReference>
<evidence type="ECO:0000256" key="5">
    <source>
        <dbReference type="ARBA" id="ARBA00022989"/>
    </source>
</evidence>
<dbReference type="RefSeq" id="WP_132692926.1">
    <property type="nucleotide sequence ID" value="NZ_SKBU01000042.1"/>
</dbReference>
<feature type="transmembrane region" description="Helical" evidence="7">
    <location>
        <begin position="214"/>
        <end position="236"/>
    </location>
</feature>
<name>A0A4R1B508_9ACTN</name>
<evidence type="ECO:0000256" key="7">
    <source>
        <dbReference type="SAM" id="Phobius"/>
    </source>
</evidence>
<comment type="subcellular location">
    <subcellularLocation>
        <location evidence="1">Cell membrane</location>
        <topology evidence="1">Multi-pass membrane protein</topology>
    </subcellularLocation>
</comment>
<keyword evidence="9" id="KW-1185">Reference proteome</keyword>
<dbReference type="Pfam" id="PF02417">
    <property type="entry name" value="Chromate_transp"/>
    <property type="match status" value="2"/>
</dbReference>
<keyword evidence="5 7" id="KW-1133">Transmembrane helix</keyword>
<feature type="transmembrane region" description="Helical" evidence="7">
    <location>
        <begin position="257"/>
        <end position="276"/>
    </location>
</feature>
<keyword evidence="6 7" id="KW-0472">Membrane</keyword>
<gene>
    <name evidence="8" type="primary">chrA</name>
    <name evidence="8" type="ORF">E0L93_15150</name>
</gene>
<protein>
    <submittedName>
        <fullName evidence="8">Chromate efflux transporter</fullName>
    </submittedName>
</protein>
<reference evidence="8 9" key="1">
    <citation type="submission" date="2019-03" db="EMBL/GenBank/DDBJ databases">
        <title>Whole genome sequence of a novel Rubrobacter taiwanensis strain, isolated from Yellowstone National Park.</title>
        <authorList>
            <person name="Freed S."/>
            <person name="Ramaley R.F."/>
            <person name="Kyndt J.A."/>
        </authorList>
    </citation>
    <scope>NUCLEOTIDE SEQUENCE [LARGE SCALE GENOMIC DNA]</scope>
    <source>
        <strain evidence="8 9">Yellowstone</strain>
    </source>
</reference>
<dbReference type="GO" id="GO:0015109">
    <property type="term" value="F:chromate transmembrane transporter activity"/>
    <property type="evidence" value="ECO:0007669"/>
    <property type="project" value="InterPro"/>
</dbReference>
<feature type="transmembrane region" description="Helical" evidence="7">
    <location>
        <begin position="312"/>
        <end position="331"/>
    </location>
</feature>
<dbReference type="OrthoDB" id="8969999at2"/>
<evidence type="ECO:0000313" key="9">
    <source>
        <dbReference type="Proteomes" id="UP000295244"/>
    </source>
</evidence>
<proteinExistence type="inferred from homology"/>
<feature type="transmembrane region" description="Helical" evidence="7">
    <location>
        <begin position="282"/>
        <end position="300"/>
    </location>
</feature>
<sequence length="381" mass="40311">MKDRTPGSRREELWELFRLFTKLGFIAFGGPAAHIAMMRDEVVVRRRWMSEQEFLDLVGVTNLIPGPNSTQMGIHVGRIRAGWRGLILAGVCFITPAALITLALAVLYVQYGETPQGESLMYGIAPVIIAIVAQALWGFSKTAVKDWLTALVGAAAFLLYFLLRVPEIPLLAGGALVVFLARTPGRGEHAALLPIGAPVGLASALPAVPPVASIFLTFLKIGSVLFGSGYVLLAFLRSNFVEPGLLTEQQIIDAVAVGQFTPGPVFTTATFVGYLLEGLPGAVAATFGIFIPAFVFVALISPFIPRLRSSPVAADLLDGVNVVALALMAAVTIQLGLAAIVDPLTAALALAALFVLFRFRVNSAWLVLGGGVAGLLHGFIL</sequence>
<comment type="similarity">
    <text evidence="2">Belongs to the chromate ion transporter (CHR) (TC 2.A.51) family.</text>
</comment>
<evidence type="ECO:0000313" key="8">
    <source>
        <dbReference type="EMBL" id="TCJ13041.1"/>
    </source>
</evidence>
<dbReference type="InterPro" id="IPR003370">
    <property type="entry name" value="Chromate_transpt"/>
</dbReference>
<dbReference type="PIRSF" id="PIRSF004810">
    <property type="entry name" value="ChrA"/>
    <property type="match status" value="1"/>
</dbReference>
<evidence type="ECO:0000256" key="6">
    <source>
        <dbReference type="ARBA" id="ARBA00023136"/>
    </source>
</evidence>
<comment type="caution">
    <text evidence="8">The sequence shown here is derived from an EMBL/GenBank/DDBJ whole genome shotgun (WGS) entry which is preliminary data.</text>
</comment>
<feature type="transmembrane region" description="Helical" evidence="7">
    <location>
        <begin position="86"/>
        <end position="108"/>
    </location>
</feature>
<accession>A0A4R1B508</accession>
<evidence type="ECO:0000256" key="1">
    <source>
        <dbReference type="ARBA" id="ARBA00004651"/>
    </source>
</evidence>
<dbReference type="Proteomes" id="UP000295244">
    <property type="component" value="Unassembled WGS sequence"/>
</dbReference>
<evidence type="ECO:0000256" key="4">
    <source>
        <dbReference type="ARBA" id="ARBA00022692"/>
    </source>
</evidence>
<feature type="transmembrane region" description="Helical" evidence="7">
    <location>
        <begin position="120"/>
        <end position="139"/>
    </location>
</feature>
<dbReference type="NCBIfam" id="TIGR00937">
    <property type="entry name" value="2A51"/>
    <property type="match status" value="1"/>
</dbReference>
<dbReference type="GO" id="GO:0005886">
    <property type="term" value="C:plasma membrane"/>
    <property type="evidence" value="ECO:0007669"/>
    <property type="project" value="UniProtKB-SubCell"/>
</dbReference>
<feature type="transmembrane region" description="Helical" evidence="7">
    <location>
        <begin position="146"/>
        <end position="162"/>
    </location>
</feature>
<keyword evidence="4 7" id="KW-0812">Transmembrane</keyword>